<feature type="compositionally biased region" description="Basic residues" evidence="1">
    <location>
        <begin position="61"/>
        <end position="70"/>
    </location>
</feature>
<dbReference type="PANTHER" id="PTHR10773:SF19">
    <property type="match status" value="1"/>
</dbReference>
<evidence type="ECO:0000313" key="3">
    <source>
        <dbReference type="Proteomes" id="UP000499080"/>
    </source>
</evidence>
<dbReference type="EMBL" id="BGPR01090278">
    <property type="protein sequence ID" value="GBM18728.1"/>
    <property type="molecule type" value="Genomic_DNA"/>
</dbReference>
<dbReference type="Proteomes" id="UP000499080">
    <property type="component" value="Unassembled WGS sequence"/>
</dbReference>
<gene>
    <name evidence="2" type="ORF">AVEN_186442_1</name>
</gene>
<feature type="compositionally biased region" description="Polar residues" evidence="1">
    <location>
        <begin position="12"/>
        <end position="28"/>
    </location>
</feature>
<reference evidence="2 3" key="1">
    <citation type="journal article" date="2019" name="Sci. Rep.">
        <title>Orb-weaving spider Araneus ventricosus genome elucidates the spidroin gene catalogue.</title>
        <authorList>
            <person name="Kono N."/>
            <person name="Nakamura H."/>
            <person name="Ohtoshi R."/>
            <person name="Moran D.A.P."/>
            <person name="Shinohara A."/>
            <person name="Yoshida Y."/>
            <person name="Fujiwara M."/>
            <person name="Mori M."/>
            <person name="Tomita M."/>
            <person name="Arakawa K."/>
        </authorList>
    </citation>
    <scope>NUCLEOTIDE SEQUENCE [LARGE SCALE GENOMIC DNA]</scope>
</reference>
<feature type="region of interest" description="Disordered" evidence="1">
    <location>
        <begin position="1"/>
        <end position="81"/>
    </location>
</feature>
<accession>A0A4Y2DSC6</accession>
<evidence type="ECO:0000313" key="2">
    <source>
        <dbReference type="EMBL" id="GBM18728.1"/>
    </source>
</evidence>
<protein>
    <submittedName>
        <fullName evidence="2">Uncharacterized protein</fullName>
    </submittedName>
</protein>
<dbReference type="AlphaFoldDB" id="A0A4Y2DSC6"/>
<feature type="region of interest" description="Disordered" evidence="1">
    <location>
        <begin position="196"/>
        <end position="218"/>
    </location>
</feature>
<organism evidence="2 3">
    <name type="scientific">Araneus ventricosus</name>
    <name type="common">Orbweaver spider</name>
    <name type="synonym">Epeira ventricosa</name>
    <dbReference type="NCBI Taxonomy" id="182803"/>
    <lineage>
        <taxon>Eukaryota</taxon>
        <taxon>Metazoa</taxon>
        <taxon>Ecdysozoa</taxon>
        <taxon>Arthropoda</taxon>
        <taxon>Chelicerata</taxon>
        <taxon>Arachnida</taxon>
        <taxon>Araneae</taxon>
        <taxon>Araneomorphae</taxon>
        <taxon>Entelegynae</taxon>
        <taxon>Araneoidea</taxon>
        <taxon>Araneidae</taxon>
        <taxon>Araneus</taxon>
    </lineage>
</organism>
<comment type="caution">
    <text evidence="2">The sequence shown here is derived from an EMBL/GenBank/DDBJ whole genome shotgun (WGS) entry which is preliminary data.</text>
</comment>
<proteinExistence type="predicted"/>
<evidence type="ECO:0000256" key="1">
    <source>
        <dbReference type="SAM" id="MobiDB-lite"/>
    </source>
</evidence>
<dbReference type="PANTHER" id="PTHR10773">
    <property type="entry name" value="DNA-DIRECTED RNA POLYMERASES I, II, AND III SUBUNIT RPABC2"/>
    <property type="match status" value="1"/>
</dbReference>
<sequence>MELTTMLPMQKKSVSVTSHPDSNTTNGLSEREVDQELPVKTMLNTDADDSENSVVTEQKVMSKRGRKRKFGNLSREERKKRRNSNMSYVNIYNKVVEPKIFRDYICNCSRKCYQQVTIQNRIDCFESFWNTGDYNIQTILLWNMVKQHKVERHRGSDKNRRSFSRVYTLNGVEVCRDFFCQTLRISTKRVNSAMKKQRVGESMDQRTNNGGHNRISDSQKQDVIKHIKKFPNFESHYDKDITNSKYIAPDLTLVKMYQLYQSEHSNPVSFCKYQHIFLTNSIPEDKE</sequence>
<name>A0A4Y2DSC6_ARAVE</name>
<dbReference type="OrthoDB" id="6753578at2759"/>
<keyword evidence="3" id="KW-1185">Reference proteome</keyword>